<dbReference type="GO" id="GO:0004713">
    <property type="term" value="F:protein tyrosine kinase activity"/>
    <property type="evidence" value="ECO:0007669"/>
    <property type="project" value="InterPro"/>
</dbReference>
<evidence type="ECO:0000313" key="4">
    <source>
        <dbReference type="EMBL" id="VDO02508.1"/>
    </source>
</evidence>
<dbReference type="InterPro" id="IPR000719">
    <property type="entry name" value="Prot_kinase_dom"/>
</dbReference>
<dbReference type="STRING" id="102285.A0A0R3THW1"/>
<dbReference type="PROSITE" id="PS00109">
    <property type="entry name" value="PROTEIN_KINASE_TYR"/>
    <property type="match status" value="1"/>
</dbReference>
<keyword evidence="2" id="KW-0067">ATP-binding</keyword>
<accession>A0A0R3THW1</accession>
<organism evidence="6">
    <name type="scientific">Rodentolepis nana</name>
    <name type="common">Dwarf tapeworm</name>
    <name type="synonym">Hymenolepis nana</name>
    <dbReference type="NCBI Taxonomy" id="102285"/>
    <lineage>
        <taxon>Eukaryota</taxon>
        <taxon>Metazoa</taxon>
        <taxon>Spiralia</taxon>
        <taxon>Lophotrochozoa</taxon>
        <taxon>Platyhelminthes</taxon>
        <taxon>Cestoda</taxon>
        <taxon>Eucestoda</taxon>
        <taxon>Cyclophyllidea</taxon>
        <taxon>Hymenolepididae</taxon>
        <taxon>Rodentolepis</taxon>
    </lineage>
</organism>
<dbReference type="Gene3D" id="1.10.510.10">
    <property type="entry name" value="Transferase(Phosphotransferase) domain 1"/>
    <property type="match status" value="1"/>
</dbReference>
<name>A0A0R3THW1_RODNA</name>
<sequence length="198" mass="22429">MLTSSHPSYFSEHPIIDNNTLTIPFEREKPQVPFKQAELDRSIIKMINLIDKGNFGEVWLGRIQAVEVAIKMPLHVAARDDFLKEAEKMHAMWHPQLVLFLGVCVQPENEPVLIITEYMKKGSLAKYLKSQEGLNLDTLELLLILDQVASGMRYLESKGYVHRDLRAANVFVTENLQVKVGDFGQSKMISTPSHNPTG</sequence>
<evidence type="ECO:0000313" key="5">
    <source>
        <dbReference type="Proteomes" id="UP000278807"/>
    </source>
</evidence>
<evidence type="ECO:0000313" key="6">
    <source>
        <dbReference type="WBParaSite" id="HNAJ_0000665201-mRNA-1"/>
    </source>
</evidence>
<proteinExistence type="predicted"/>
<dbReference type="SUPFAM" id="SSF56112">
    <property type="entry name" value="Protein kinase-like (PK-like)"/>
    <property type="match status" value="1"/>
</dbReference>
<dbReference type="AlphaFoldDB" id="A0A0R3THW1"/>
<dbReference type="InterPro" id="IPR001245">
    <property type="entry name" value="Ser-Thr/Tyr_kinase_cat_dom"/>
</dbReference>
<dbReference type="Pfam" id="PF07714">
    <property type="entry name" value="PK_Tyr_Ser-Thr"/>
    <property type="match status" value="1"/>
</dbReference>
<feature type="domain" description="Protein kinase" evidence="3">
    <location>
        <begin position="44"/>
        <end position="198"/>
    </location>
</feature>
<dbReference type="InterPro" id="IPR011009">
    <property type="entry name" value="Kinase-like_dom_sf"/>
</dbReference>
<dbReference type="PANTHER" id="PTHR24418">
    <property type="entry name" value="TYROSINE-PROTEIN KINASE"/>
    <property type="match status" value="1"/>
</dbReference>
<dbReference type="EMBL" id="UZAE01007732">
    <property type="protein sequence ID" value="VDO02508.1"/>
    <property type="molecule type" value="Genomic_DNA"/>
</dbReference>
<reference evidence="6" key="1">
    <citation type="submission" date="2017-02" db="UniProtKB">
        <authorList>
            <consortium name="WormBaseParasite"/>
        </authorList>
    </citation>
    <scope>IDENTIFICATION</scope>
</reference>
<dbReference type="InterPro" id="IPR050198">
    <property type="entry name" value="Non-receptor_tyrosine_kinases"/>
</dbReference>
<evidence type="ECO:0000256" key="1">
    <source>
        <dbReference type="ARBA" id="ARBA00022741"/>
    </source>
</evidence>
<keyword evidence="1" id="KW-0547">Nucleotide-binding</keyword>
<dbReference type="SMART" id="SM00219">
    <property type="entry name" value="TyrKc"/>
    <property type="match status" value="1"/>
</dbReference>
<gene>
    <name evidence="4" type="ORF">HNAJ_LOCUS6648</name>
</gene>
<dbReference type="InterPro" id="IPR008266">
    <property type="entry name" value="Tyr_kinase_AS"/>
</dbReference>
<protein>
    <submittedName>
        <fullName evidence="6">Non-specific protein-tyrosine kinase</fullName>
    </submittedName>
</protein>
<dbReference type="OrthoDB" id="4062651at2759"/>
<evidence type="ECO:0000256" key="2">
    <source>
        <dbReference type="ARBA" id="ARBA00022840"/>
    </source>
</evidence>
<dbReference type="GO" id="GO:0005524">
    <property type="term" value="F:ATP binding"/>
    <property type="evidence" value="ECO:0007669"/>
    <property type="project" value="UniProtKB-KW"/>
</dbReference>
<dbReference type="InterPro" id="IPR020635">
    <property type="entry name" value="Tyr_kinase_cat_dom"/>
</dbReference>
<evidence type="ECO:0000259" key="3">
    <source>
        <dbReference type="PROSITE" id="PS50011"/>
    </source>
</evidence>
<dbReference type="PROSITE" id="PS50011">
    <property type="entry name" value="PROTEIN_KINASE_DOM"/>
    <property type="match status" value="1"/>
</dbReference>
<dbReference type="PRINTS" id="PR00109">
    <property type="entry name" value="TYRKINASE"/>
</dbReference>
<dbReference type="Proteomes" id="UP000278807">
    <property type="component" value="Unassembled WGS sequence"/>
</dbReference>
<reference evidence="4 5" key="2">
    <citation type="submission" date="2018-11" db="EMBL/GenBank/DDBJ databases">
        <authorList>
            <consortium name="Pathogen Informatics"/>
        </authorList>
    </citation>
    <scope>NUCLEOTIDE SEQUENCE [LARGE SCALE GENOMIC DNA]</scope>
</reference>
<keyword evidence="5" id="KW-1185">Reference proteome</keyword>
<dbReference type="WBParaSite" id="HNAJ_0000665201-mRNA-1">
    <property type="protein sequence ID" value="HNAJ_0000665201-mRNA-1"/>
    <property type="gene ID" value="HNAJ_0000665201"/>
</dbReference>
<dbReference type="Gene3D" id="3.30.200.20">
    <property type="entry name" value="Phosphorylase Kinase, domain 1"/>
    <property type="match status" value="1"/>
</dbReference>